<comment type="caution">
    <text evidence="1">The sequence shown here is derived from an EMBL/GenBank/DDBJ whole genome shotgun (WGS) entry which is preliminary data.</text>
</comment>
<sequence length="97" mass="11143">MQFVSCRIAGDVSSLSQLAKLRSVRFEGKNKLEGWDGLRSETLRNVWVTHLPCEFLKKNFPNIENYVVNTYRSKDPFRKVGGDPDQIEEEFASIFTG</sequence>
<evidence type="ECO:0000313" key="2">
    <source>
        <dbReference type="Proteomes" id="UP000238908"/>
    </source>
</evidence>
<proteinExistence type="predicted"/>
<name>A0A2S7C067_9XANT</name>
<dbReference type="AlphaFoldDB" id="A0A2S7C067"/>
<accession>A0A2S7C067</accession>
<gene>
    <name evidence="1" type="ORF">XdyCFBP7245_15770</name>
</gene>
<dbReference type="Proteomes" id="UP000238908">
    <property type="component" value="Unassembled WGS sequence"/>
</dbReference>
<reference evidence="1 2" key="1">
    <citation type="submission" date="2016-08" db="EMBL/GenBank/DDBJ databases">
        <authorList>
            <person name="Seilhamer J.J."/>
        </authorList>
    </citation>
    <scope>NUCLEOTIDE SEQUENCE [LARGE SCALE GENOMIC DNA]</scope>
    <source>
        <strain evidence="1 2">CFBP7245</strain>
    </source>
</reference>
<dbReference type="RefSeq" id="WP_104616511.1">
    <property type="nucleotide sequence ID" value="NZ_CP167817.1"/>
</dbReference>
<protein>
    <submittedName>
        <fullName evidence="1">Uncharacterized protein</fullName>
    </submittedName>
</protein>
<organism evidence="1 2">
    <name type="scientific">Xanthomonas dyei</name>
    <dbReference type="NCBI Taxonomy" id="743699"/>
    <lineage>
        <taxon>Bacteria</taxon>
        <taxon>Pseudomonadati</taxon>
        <taxon>Pseudomonadota</taxon>
        <taxon>Gammaproteobacteria</taxon>
        <taxon>Lysobacterales</taxon>
        <taxon>Lysobacteraceae</taxon>
        <taxon>Xanthomonas</taxon>
    </lineage>
</organism>
<dbReference type="EMBL" id="MDEE01000025">
    <property type="protein sequence ID" value="PPU54966.1"/>
    <property type="molecule type" value="Genomic_DNA"/>
</dbReference>
<evidence type="ECO:0000313" key="1">
    <source>
        <dbReference type="EMBL" id="PPU54966.1"/>
    </source>
</evidence>